<dbReference type="CDD" id="cd18793">
    <property type="entry name" value="SF2_C_SNF"/>
    <property type="match status" value="1"/>
</dbReference>
<dbReference type="Ensembl" id="ENSZLMT00000010327.1">
    <property type="protein sequence ID" value="ENSZLMP00000010051.1"/>
    <property type="gene ID" value="ENSZLMG00000006720.1"/>
</dbReference>
<dbReference type="PROSITE" id="PS00598">
    <property type="entry name" value="CHROMO_1"/>
    <property type="match status" value="2"/>
</dbReference>
<evidence type="ECO:0000313" key="16">
    <source>
        <dbReference type="Proteomes" id="UP000694401"/>
    </source>
</evidence>
<dbReference type="InterPro" id="IPR014001">
    <property type="entry name" value="Helicase_ATP-bd"/>
</dbReference>
<evidence type="ECO:0000259" key="14">
    <source>
        <dbReference type="PROSITE" id="PS51194"/>
    </source>
</evidence>
<reference evidence="15" key="2">
    <citation type="submission" date="2025-09" db="UniProtKB">
        <authorList>
            <consortium name="Ensembl"/>
        </authorList>
    </citation>
    <scope>IDENTIFICATION</scope>
</reference>
<dbReference type="Pfam" id="PF00176">
    <property type="entry name" value="SNF2-rel_dom"/>
    <property type="match status" value="1"/>
</dbReference>
<keyword evidence="8" id="KW-0804">Transcription</keyword>
<dbReference type="Gene3D" id="1.10.10.60">
    <property type="entry name" value="Homeodomain-like"/>
    <property type="match status" value="1"/>
</dbReference>
<sequence>MWEEYPDVYGVRRSNRSRQEPSRFNIKDEASSESENESPKRRRQKQLKRKIKWKREVSAGEEDEDGGEQGTSGESEPEPKKIKARRPVQRRTVAKTGVKKPHKIQRGKRKKPDSSEDDDDDEDDETPKRQTRRRAAKNVSYKEDDDFETDSDDLIEMTGEGADEQQDNSETIEKVLDIRLGKKGAIGASTTVYVTEANGNPSADFDPEKDEGEVQYLIKWKGWSYIHSTWESEESLQQQKVKGLKKLENFKKKEEEIKQWLGKVSPEDVEYFNCQQELASELNKQYQIVERVIANSRKTSSNDPEYLCKWMGLPYAECSWEDEALISKKFQHCIDSFNSRNNSKTIPTRDCKVLKQRPRFVALKKQPSYIGGENLELRDYQLEGLNWLAHSWCKNNSVILADEMGLGKTIQTISFLSYLFHQHQLYGPFLVVVPLSTLTSWQREFEVWAPEINVVVYIGDLMSRNMIREYEWIHSQSKRLKFNALITTYEILLKDKTVLGSINWAFLGVDEAHRLKNDDSLLYKTLIDFKSNHRLLITGTPLQNSLKELWSLLHFIMPEKFEFWEDFEEDHGKGRENGYQSLHKVLEPFLLRRVKKDVEKSLPAKVEQILRVEMSALQKQYYKWILTRNYKALSKGTRGSTSGFLNIVMELKKCCNHCYLIKPPEENERENGIETLQSLIRSSGKLILLDKLLTRLRERGNRVLIFSQMVRMLDILAEYLTIKHYPFQRLDGSIKGEIRKQALDHFNADGSEDFCFLLSTRAGGLGINLASADTVVIFDSDWNPQNDLQAQARAHRIGQKKQVNIYRLVTKGTVEEEIIERAKKKMVLDHLVIQRMDTTGRTVLDNNSGRSNSNPFNKEELTAILKFGAEDLFKELEGEESEPQEMDIDEILRLAETRENEVSTSATDELLSQFKVANFATMEEEETELDERSQKDWDDIIPEEQRKKVEEEERQKELEEIYMLPRIRSSTKKTKRRLQRSSGSESETDDTDDEKRPKRRGRPRSVRKDTVEGFTDAEIRRSAVLNTKLSLFPRLECIARDAELVDKSVADLKRLGELIHNSCVSLSPTERTGKGPGKRRGPTIKISGVQVNVKSIIQHEEEFEMLHKSIPSDPEERKKYRLTCRVKAAHFDVDWGVEEDSRLLVGIYEHGYGNWELIKTDPELKLSDKILPVETDKKPQGKQLQTRVDYLLKLLKKDLDKKENMKDGEEVRCDCLILGVSGGCKERMRPVKKALKQLDKPDKGLTVQEQLEHTRNCLLKIGDRISECLKAYTDQDHIKLWRRNLWIFVSKFTEFDARKLHKLYKMAHKKRSQEEEHERDTQRCSLLTADRGDWQRDRKFNYGGNSNQMWGGERHHQYEQHWYKDHHYGDRRSRGDPHRSSGNYRPNNLSRKRPYEQYNSDRDHRGHRDYYDRLGVLISVRFSLHRHHHDSKRRRSDDFRPQNYHQQDFRRMSDHRPPMGYHGQGPSDHYRSFHTDKLGDYKQPLPPSHPGVSDPRSPPSQKSPHDSKSPLDHRSPLDRSLEQKNNPDYNWNIRKA</sequence>
<feature type="compositionally biased region" description="Basic and acidic residues" evidence="11">
    <location>
        <begin position="1367"/>
        <end position="1379"/>
    </location>
</feature>
<accession>A0A8D2P9Z8</accession>
<protein>
    <recommendedName>
        <fullName evidence="17">DNA helicase</fullName>
    </recommendedName>
</protein>
<feature type="compositionally biased region" description="Basic and acidic residues" evidence="11">
    <location>
        <begin position="1503"/>
        <end position="1522"/>
    </location>
</feature>
<dbReference type="GO" id="GO:0140658">
    <property type="term" value="F:ATP-dependent chromatin remodeler activity"/>
    <property type="evidence" value="ECO:0007669"/>
    <property type="project" value="TreeGrafter"/>
</dbReference>
<proteinExistence type="predicted"/>
<dbReference type="PANTHER" id="PTHR45623:SF19">
    <property type="entry name" value="CHROMODOMAIN-HELICASE-DNA-BINDING PROTEIN 2"/>
    <property type="match status" value="1"/>
</dbReference>
<dbReference type="CDD" id="cd18661">
    <property type="entry name" value="CD2_tandem_CHD1-2_like"/>
    <property type="match status" value="1"/>
</dbReference>
<feature type="domain" description="Helicase C-terminal" evidence="14">
    <location>
        <begin position="688"/>
        <end position="839"/>
    </location>
</feature>
<feature type="domain" description="Helicase ATP-binding" evidence="13">
    <location>
        <begin position="389"/>
        <end position="559"/>
    </location>
</feature>
<dbReference type="InterPro" id="IPR023779">
    <property type="entry name" value="Chromodomain_CS"/>
</dbReference>
<evidence type="ECO:0000259" key="12">
    <source>
        <dbReference type="PROSITE" id="PS50013"/>
    </source>
</evidence>
<dbReference type="GO" id="GO:0003682">
    <property type="term" value="F:chromatin binding"/>
    <property type="evidence" value="ECO:0007669"/>
    <property type="project" value="TreeGrafter"/>
</dbReference>
<dbReference type="GO" id="GO:0005634">
    <property type="term" value="C:nucleus"/>
    <property type="evidence" value="ECO:0007669"/>
    <property type="project" value="UniProtKB-SubCell"/>
</dbReference>
<keyword evidence="5" id="KW-0067">ATP-binding</keyword>
<dbReference type="SMART" id="SM00490">
    <property type="entry name" value="HELICc"/>
    <property type="match status" value="1"/>
</dbReference>
<feature type="compositionally biased region" description="Basic residues" evidence="11">
    <location>
        <begin position="40"/>
        <end position="53"/>
    </location>
</feature>
<feature type="region of interest" description="Disordered" evidence="11">
    <location>
        <begin position="1367"/>
        <end position="1407"/>
    </location>
</feature>
<feature type="region of interest" description="Disordered" evidence="11">
    <location>
        <begin position="970"/>
        <end position="1010"/>
    </location>
</feature>
<dbReference type="InterPro" id="IPR025260">
    <property type="entry name" value="CHD1-like_C"/>
</dbReference>
<feature type="compositionally biased region" description="Polar residues" evidence="11">
    <location>
        <begin position="1380"/>
        <end position="1389"/>
    </location>
</feature>
<evidence type="ECO:0000259" key="13">
    <source>
        <dbReference type="PROSITE" id="PS51192"/>
    </source>
</evidence>
<reference evidence="15" key="1">
    <citation type="submission" date="2025-08" db="UniProtKB">
        <authorList>
            <consortium name="Ensembl"/>
        </authorList>
    </citation>
    <scope>IDENTIFICATION</scope>
</reference>
<dbReference type="Pfam" id="PF18375">
    <property type="entry name" value="CDH1_2_SANT_HL1"/>
    <property type="match status" value="1"/>
</dbReference>
<evidence type="ECO:0000256" key="2">
    <source>
        <dbReference type="ARBA" id="ARBA00022737"/>
    </source>
</evidence>
<keyword evidence="7" id="KW-0238">DNA-binding</keyword>
<dbReference type="FunFam" id="2.40.50.40:FF:000014">
    <property type="entry name" value="Chromodomain-helicase-DNA-binding protein 2 isoform 1"/>
    <property type="match status" value="1"/>
</dbReference>
<evidence type="ECO:0000256" key="8">
    <source>
        <dbReference type="ARBA" id="ARBA00023163"/>
    </source>
</evidence>
<dbReference type="FunFam" id="1.10.10.60:FF:000106">
    <property type="entry name" value="Chromodomain-helicase-DNA-binding protein 2 isoform 1"/>
    <property type="match status" value="1"/>
</dbReference>
<dbReference type="InterPro" id="IPR001650">
    <property type="entry name" value="Helicase_C-like"/>
</dbReference>
<feature type="domain" description="Chromo" evidence="12">
    <location>
        <begin position="170"/>
        <end position="262"/>
    </location>
</feature>
<dbReference type="InterPro" id="IPR016197">
    <property type="entry name" value="Chromo-like_dom_sf"/>
</dbReference>
<dbReference type="GO" id="GO:0000785">
    <property type="term" value="C:chromatin"/>
    <property type="evidence" value="ECO:0007669"/>
    <property type="project" value="TreeGrafter"/>
</dbReference>
<keyword evidence="16" id="KW-1185">Reference proteome</keyword>
<feature type="compositionally biased region" description="Basic and acidic residues" evidence="11">
    <location>
        <begin position="1393"/>
        <end position="1407"/>
    </location>
</feature>
<evidence type="ECO:0000256" key="10">
    <source>
        <dbReference type="ARBA" id="ARBA00049360"/>
    </source>
</evidence>
<evidence type="ECO:0000256" key="3">
    <source>
        <dbReference type="ARBA" id="ARBA00022741"/>
    </source>
</evidence>
<dbReference type="Pfam" id="PF00385">
    <property type="entry name" value="Chromo"/>
    <property type="match status" value="2"/>
</dbReference>
<dbReference type="CDD" id="cd18054">
    <property type="entry name" value="DEXHc_CHD2"/>
    <property type="match status" value="1"/>
</dbReference>
<feature type="compositionally biased region" description="Acidic residues" evidence="11">
    <location>
        <begin position="143"/>
        <end position="167"/>
    </location>
</feature>
<dbReference type="InterPro" id="IPR000330">
    <property type="entry name" value="SNF2_N"/>
</dbReference>
<dbReference type="SMART" id="SM00298">
    <property type="entry name" value="CHROMO"/>
    <property type="match status" value="2"/>
</dbReference>
<keyword evidence="3" id="KW-0547">Nucleotide-binding</keyword>
<dbReference type="GO" id="GO:0005524">
    <property type="term" value="F:ATP binding"/>
    <property type="evidence" value="ECO:0007669"/>
    <property type="project" value="UniProtKB-KW"/>
</dbReference>
<dbReference type="Gene3D" id="2.40.50.40">
    <property type="match status" value="2"/>
</dbReference>
<dbReference type="InterPro" id="IPR038718">
    <property type="entry name" value="SNF2-like_sf"/>
</dbReference>
<keyword evidence="2" id="KW-0677">Repeat</keyword>
<keyword evidence="4" id="KW-0378">Hydrolase</keyword>
<evidence type="ECO:0000256" key="5">
    <source>
        <dbReference type="ARBA" id="ARBA00022840"/>
    </source>
</evidence>
<dbReference type="FunFam" id="2.40.50.40:FF:000008">
    <property type="entry name" value="Chromodomain-helicase-DNA-binding protein 2 isoform 1"/>
    <property type="match status" value="1"/>
</dbReference>
<dbReference type="PROSITE" id="PS51194">
    <property type="entry name" value="HELICASE_CTER"/>
    <property type="match status" value="1"/>
</dbReference>
<dbReference type="FunFam" id="3.40.50.10810:FF:000007">
    <property type="entry name" value="Chromodomain-helicase-DNA-binding protein 2 isoform 1"/>
    <property type="match status" value="1"/>
</dbReference>
<feature type="region of interest" description="Disordered" evidence="11">
    <location>
        <begin position="923"/>
        <end position="955"/>
    </location>
</feature>
<dbReference type="Pfam" id="PF00271">
    <property type="entry name" value="Helicase_C"/>
    <property type="match status" value="1"/>
</dbReference>
<feature type="compositionally biased region" description="Basic and acidic residues" evidence="11">
    <location>
        <begin position="17"/>
        <end position="30"/>
    </location>
</feature>
<dbReference type="GO" id="GO:0042393">
    <property type="term" value="F:histone binding"/>
    <property type="evidence" value="ECO:0007669"/>
    <property type="project" value="TreeGrafter"/>
</dbReference>
<dbReference type="PROSITE" id="PS51192">
    <property type="entry name" value="HELICASE_ATP_BIND_1"/>
    <property type="match status" value="1"/>
</dbReference>
<evidence type="ECO:0000256" key="6">
    <source>
        <dbReference type="ARBA" id="ARBA00023015"/>
    </source>
</evidence>
<dbReference type="SUPFAM" id="SSF52540">
    <property type="entry name" value="P-loop containing nucleoside triphosphate hydrolases"/>
    <property type="match status" value="2"/>
</dbReference>
<dbReference type="CDD" id="cd18666">
    <property type="entry name" value="CD1_tandem_CHD1-2_like"/>
    <property type="match status" value="1"/>
</dbReference>
<feature type="compositionally biased region" description="Basic residues" evidence="11">
    <location>
        <begin position="82"/>
        <end position="111"/>
    </location>
</feature>
<dbReference type="FunFam" id="3.40.50.300:FF:000130">
    <property type="entry name" value="Chromodomain-helicase-DNA-binding protein 2 isoform 1"/>
    <property type="match status" value="1"/>
</dbReference>
<comment type="subcellular location">
    <subcellularLocation>
        <location evidence="1">Nucleus</location>
    </subcellularLocation>
</comment>
<evidence type="ECO:0000256" key="7">
    <source>
        <dbReference type="ARBA" id="ARBA00023125"/>
    </source>
</evidence>
<dbReference type="PANTHER" id="PTHR45623">
    <property type="entry name" value="CHROMODOMAIN-HELICASE-DNA-BINDING PROTEIN 3-RELATED-RELATED"/>
    <property type="match status" value="1"/>
</dbReference>
<dbReference type="SUPFAM" id="SSF54160">
    <property type="entry name" value="Chromo domain-like"/>
    <property type="match status" value="2"/>
</dbReference>
<dbReference type="PROSITE" id="PS50013">
    <property type="entry name" value="CHROMO_2"/>
    <property type="match status" value="2"/>
</dbReference>
<feature type="domain" description="Chromo" evidence="12">
    <location>
        <begin position="287"/>
        <end position="349"/>
    </location>
</feature>
<name>A0A8D2P9Z8_ZOSLA</name>
<feature type="region of interest" description="Disordered" evidence="11">
    <location>
        <begin position="1426"/>
        <end position="1536"/>
    </location>
</feature>
<feature type="compositionally biased region" description="Basic and acidic residues" evidence="11">
    <location>
        <begin position="1447"/>
        <end position="1457"/>
    </location>
</feature>
<dbReference type="SMART" id="SM00487">
    <property type="entry name" value="DEXDc"/>
    <property type="match status" value="1"/>
</dbReference>
<dbReference type="Pfam" id="PF13907">
    <property type="entry name" value="CHD1-like_C"/>
    <property type="match status" value="1"/>
</dbReference>
<dbReference type="InterPro" id="IPR023780">
    <property type="entry name" value="Chromo_domain"/>
</dbReference>
<dbReference type="InterPro" id="IPR000953">
    <property type="entry name" value="Chromo/chromo_shadow_dom"/>
</dbReference>
<evidence type="ECO:0000256" key="9">
    <source>
        <dbReference type="ARBA" id="ARBA00023242"/>
    </source>
</evidence>
<dbReference type="InterPro" id="IPR040793">
    <property type="entry name" value="CDH1_2_SANT_HL1"/>
</dbReference>
<dbReference type="GO" id="GO:0003677">
    <property type="term" value="F:DNA binding"/>
    <property type="evidence" value="ECO:0007669"/>
    <property type="project" value="UniProtKB-KW"/>
</dbReference>
<evidence type="ECO:0000256" key="1">
    <source>
        <dbReference type="ARBA" id="ARBA00004123"/>
    </source>
</evidence>
<feature type="compositionally biased region" description="Acidic residues" evidence="11">
    <location>
        <begin position="115"/>
        <end position="125"/>
    </location>
</feature>
<dbReference type="GO" id="GO:0034728">
    <property type="term" value="P:nucleosome organization"/>
    <property type="evidence" value="ECO:0007669"/>
    <property type="project" value="TreeGrafter"/>
</dbReference>
<evidence type="ECO:0008006" key="17">
    <source>
        <dbReference type="Google" id="ProtNLM"/>
    </source>
</evidence>
<feature type="region of interest" description="Disordered" evidence="11">
    <location>
        <begin position="1"/>
        <end position="171"/>
    </location>
</feature>
<evidence type="ECO:0000256" key="4">
    <source>
        <dbReference type="ARBA" id="ARBA00022801"/>
    </source>
</evidence>
<feature type="compositionally biased region" description="Basic and acidic residues" evidence="11">
    <location>
        <begin position="1468"/>
        <end position="1480"/>
    </location>
</feature>
<dbReference type="InterPro" id="IPR049730">
    <property type="entry name" value="SNF2/RAD54-like_C"/>
</dbReference>
<dbReference type="InterPro" id="IPR027417">
    <property type="entry name" value="P-loop_NTPase"/>
</dbReference>
<feature type="compositionally biased region" description="Basic and acidic residues" evidence="11">
    <location>
        <begin position="930"/>
        <end position="955"/>
    </location>
</feature>
<dbReference type="Pfam" id="PF23588">
    <property type="entry name" value="HTH_CHD1_Hrp3"/>
    <property type="match status" value="1"/>
</dbReference>
<dbReference type="GO" id="GO:0016887">
    <property type="term" value="F:ATP hydrolysis activity"/>
    <property type="evidence" value="ECO:0007669"/>
    <property type="project" value="TreeGrafter"/>
</dbReference>
<organism evidence="15 16">
    <name type="scientific">Zosterops lateralis melanops</name>
    <dbReference type="NCBI Taxonomy" id="1220523"/>
    <lineage>
        <taxon>Eukaryota</taxon>
        <taxon>Metazoa</taxon>
        <taxon>Chordata</taxon>
        <taxon>Craniata</taxon>
        <taxon>Vertebrata</taxon>
        <taxon>Euteleostomi</taxon>
        <taxon>Archelosauria</taxon>
        <taxon>Archosauria</taxon>
        <taxon>Dinosauria</taxon>
        <taxon>Saurischia</taxon>
        <taxon>Theropoda</taxon>
        <taxon>Coelurosauria</taxon>
        <taxon>Aves</taxon>
        <taxon>Neognathae</taxon>
        <taxon>Neoaves</taxon>
        <taxon>Telluraves</taxon>
        <taxon>Australaves</taxon>
        <taxon>Passeriformes</taxon>
        <taxon>Sylvioidea</taxon>
        <taxon>Zosteropidae</taxon>
        <taxon>Zosterops</taxon>
    </lineage>
</organism>
<keyword evidence="6" id="KW-0805">Transcription regulation</keyword>
<dbReference type="Gene3D" id="3.40.50.10810">
    <property type="entry name" value="Tandem AAA-ATPase domain"/>
    <property type="match status" value="1"/>
</dbReference>
<feature type="compositionally biased region" description="Basic residues" evidence="11">
    <location>
        <begin position="970"/>
        <end position="979"/>
    </location>
</feature>
<evidence type="ECO:0000313" key="15">
    <source>
        <dbReference type="Ensembl" id="ENSZLMP00000010051.1"/>
    </source>
</evidence>
<dbReference type="Gene3D" id="3.40.50.300">
    <property type="entry name" value="P-loop containing nucleotide triphosphate hydrolases"/>
    <property type="match status" value="1"/>
</dbReference>
<comment type="catalytic activity">
    <reaction evidence="10">
        <text>ATP + H2O = ADP + phosphate + H(+)</text>
        <dbReference type="Rhea" id="RHEA:13065"/>
        <dbReference type="ChEBI" id="CHEBI:15377"/>
        <dbReference type="ChEBI" id="CHEBI:15378"/>
        <dbReference type="ChEBI" id="CHEBI:30616"/>
        <dbReference type="ChEBI" id="CHEBI:43474"/>
        <dbReference type="ChEBI" id="CHEBI:456216"/>
    </reaction>
</comment>
<evidence type="ECO:0000256" key="11">
    <source>
        <dbReference type="SAM" id="MobiDB-lite"/>
    </source>
</evidence>
<dbReference type="InterPro" id="IPR056302">
    <property type="entry name" value="CHD1-2/Hrp3_HTH"/>
</dbReference>
<dbReference type="SMART" id="SM01176">
    <property type="entry name" value="DUF4208"/>
    <property type="match status" value="1"/>
</dbReference>
<keyword evidence="9" id="KW-0539">Nucleus</keyword>
<dbReference type="Proteomes" id="UP000694401">
    <property type="component" value="Unassembled WGS sequence"/>
</dbReference>